<dbReference type="PANTHER" id="PTHR35149">
    <property type="entry name" value="SLL5132 PROTEIN"/>
    <property type="match status" value="1"/>
</dbReference>
<dbReference type="KEGG" id="mrtj:KHC33_12140"/>
<dbReference type="RefSeq" id="WP_214418897.1">
    <property type="nucleotide sequence ID" value="NZ_CP075546.1"/>
</dbReference>
<evidence type="ECO:0000259" key="2">
    <source>
        <dbReference type="Pfam" id="PF07510"/>
    </source>
</evidence>
<dbReference type="PANTHER" id="PTHR35149:SF2">
    <property type="entry name" value="DUF262 DOMAIN-CONTAINING PROTEIN"/>
    <property type="match status" value="1"/>
</dbReference>
<dbReference type="InterPro" id="IPR004919">
    <property type="entry name" value="GmrSD_N"/>
</dbReference>
<dbReference type="Pfam" id="PF07510">
    <property type="entry name" value="GmrSD_C"/>
    <property type="match status" value="1"/>
</dbReference>
<dbReference type="Pfam" id="PF03235">
    <property type="entry name" value="GmrSD_N"/>
    <property type="match status" value="1"/>
</dbReference>
<evidence type="ECO:0000259" key="1">
    <source>
        <dbReference type="Pfam" id="PF03235"/>
    </source>
</evidence>
<protein>
    <submittedName>
        <fullName evidence="3">DUF262 domain-containing protein</fullName>
    </submittedName>
</protein>
<reference evidence="3 4" key="1">
    <citation type="submission" date="2021-05" db="EMBL/GenBank/DDBJ databases">
        <title>A novel Methanospirillum isolate from a pyrite-forming mixed culture.</title>
        <authorList>
            <person name="Bunk B."/>
            <person name="Sproer C."/>
            <person name="Spring S."/>
            <person name="Pester M."/>
        </authorList>
    </citation>
    <scope>NUCLEOTIDE SEQUENCE [LARGE SCALE GENOMIC DNA]</scope>
    <source>
        <strain evidence="3 4">J.3.6.1-F.2.7.3</strain>
    </source>
</reference>
<evidence type="ECO:0000313" key="3">
    <source>
        <dbReference type="EMBL" id="QVV88080.1"/>
    </source>
</evidence>
<dbReference type="EMBL" id="CP075546">
    <property type="protein sequence ID" value="QVV88080.1"/>
    <property type="molecule type" value="Genomic_DNA"/>
</dbReference>
<dbReference type="GeneID" id="65097946"/>
<accession>A0A8E7EJ50</accession>
<feature type="domain" description="GmrSD restriction endonucleases N-terminal" evidence="1">
    <location>
        <begin position="10"/>
        <end position="218"/>
    </location>
</feature>
<keyword evidence="4" id="KW-1185">Reference proteome</keyword>
<name>A0A8E7EJ50_9EURY</name>
<proteinExistence type="predicted"/>
<dbReference type="Proteomes" id="UP000680656">
    <property type="component" value="Chromosome"/>
</dbReference>
<gene>
    <name evidence="3" type="ORF">KHC33_12140</name>
</gene>
<dbReference type="AlphaFoldDB" id="A0A8E7EJ50"/>
<evidence type="ECO:0000313" key="4">
    <source>
        <dbReference type="Proteomes" id="UP000680656"/>
    </source>
</evidence>
<sequence length="562" mass="66617">MHASPVRLIQYFDGMKQNMIPLFQRSYCWDKEKWDNFWDDILELYYFDNEKSHFMGAIVTIPVQTVPVGVIKFLIIDGQQRLITTSIFLCAIREFVSDKKKALINEYLENRHYEDQDNLKIMPTNADRETYLSLIRGEDIIDTNHYINQCFNYFKGKLASNSENEEPFDLEKIFQILINSLEVVMINLVDTDDPYLIYESLNHKGKPLTQGDLVRNYILMRYKHSVEPNGEQEKIYKNTWLPMETSLGDSIEDFLYHYSRRTGNNIGKKSIYNAYRREYQGLESISEISRSLEKMKVLSNFYQKFINPDLESNIEIRKYLSTHLKLNRTVVYPFLMRLFDSYNENILNEKDLIDCLQYLESYVIRRQICHASTNYLRNTFLDLCKKYPHDNIAYWLQYSLSSYSGNLRWPKDDEVRKWLITQEFYGSKIERIVLEAIERSYNHKEPIDFANLSVEHVLPQSITKEWRTMLGTKYENVEEIPPSLVHNIGNLTLTGYNSEMSNFSFGKKKEILSNSHIELNKWIIQQEKWTETEINTRADHLSSIVINIWKKPISIEETINSP</sequence>
<organism evidence="3 4">
    <name type="scientific">Methanospirillum purgamenti</name>
    <dbReference type="NCBI Taxonomy" id="2834276"/>
    <lineage>
        <taxon>Archaea</taxon>
        <taxon>Methanobacteriati</taxon>
        <taxon>Methanobacteriota</taxon>
        <taxon>Stenosarchaea group</taxon>
        <taxon>Methanomicrobia</taxon>
        <taxon>Methanomicrobiales</taxon>
        <taxon>Methanospirillaceae</taxon>
        <taxon>Methanospirillum</taxon>
    </lineage>
</organism>
<feature type="domain" description="GmrSD restriction endonucleases C-terminal" evidence="2">
    <location>
        <begin position="409"/>
        <end position="542"/>
    </location>
</feature>
<dbReference type="InterPro" id="IPR011089">
    <property type="entry name" value="GmrSD_C"/>
</dbReference>